<evidence type="ECO:0008006" key="4">
    <source>
        <dbReference type="Google" id="ProtNLM"/>
    </source>
</evidence>
<accession>A0A5C3KX26</accession>
<evidence type="ECO:0000313" key="3">
    <source>
        <dbReference type="Proteomes" id="UP000307440"/>
    </source>
</evidence>
<dbReference type="EMBL" id="ML210189">
    <property type="protein sequence ID" value="TFK25231.1"/>
    <property type="molecule type" value="Genomic_DNA"/>
</dbReference>
<keyword evidence="1" id="KW-1133">Transmembrane helix</keyword>
<name>A0A5C3KX26_COPMA</name>
<keyword evidence="1" id="KW-0812">Transmembrane</keyword>
<evidence type="ECO:0000256" key="1">
    <source>
        <dbReference type="SAM" id="Phobius"/>
    </source>
</evidence>
<gene>
    <name evidence="2" type="ORF">FA15DRAFT_703930</name>
</gene>
<organism evidence="2 3">
    <name type="scientific">Coprinopsis marcescibilis</name>
    <name type="common">Agaric fungus</name>
    <name type="synonym">Psathyrella marcescibilis</name>
    <dbReference type="NCBI Taxonomy" id="230819"/>
    <lineage>
        <taxon>Eukaryota</taxon>
        <taxon>Fungi</taxon>
        <taxon>Dikarya</taxon>
        <taxon>Basidiomycota</taxon>
        <taxon>Agaricomycotina</taxon>
        <taxon>Agaricomycetes</taxon>
        <taxon>Agaricomycetidae</taxon>
        <taxon>Agaricales</taxon>
        <taxon>Agaricineae</taxon>
        <taxon>Psathyrellaceae</taxon>
        <taxon>Coprinopsis</taxon>
    </lineage>
</organism>
<keyword evidence="3" id="KW-1185">Reference proteome</keyword>
<dbReference type="Proteomes" id="UP000307440">
    <property type="component" value="Unassembled WGS sequence"/>
</dbReference>
<sequence>MGFIGKLASVLRPRGNYKPISTEDAAEGGRIRLPGTPRVVDDSDEATEALLNHETTRQSTKRPRKYCVFFGFDCSLLFKVLLVVGGLWAVYVVIAQFNVSFNPAATGLENLPEFGTSQSMECSNAYYFYQELPKGLSITVPVNQTTRDHTLKLVGTGIGTVTITNAPADSSVVSYHITIRGSRKDVVAGSEVEIEQPDSGSGPLRIGTPNFSEAETCMRYDVTMAVPSSVKELNIHSRSVAQVKFAEDARFDFSALSIVLFKLDNRNLLISSPNVFSEDISYEIYRGWIVGDVTVSKMTHVVSQRSDGVVNLKVHPAPPSDPAHPQPATFQTTTGHGRTDVVYVGNPDFKRTINSKHLSQQNGDVNLNYKDAKFEGKIKLESKTSTIVGGSAFNKVQADGFTHYAGDMDGKDRIEVFSHGWTGLYF</sequence>
<dbReference type="AlphaFoldDB" id="A0A5C3KX26"/>
<evidence type="ECO:0000313" key="2">
    <source>
        <dbReference type="EMBL" id="TFK25231.1"/>
    </source>
</evidence>
<keyword evidence="1" id="KW-0472">Membrane</keyword>
<protein>
    <recommendedName>
        <fullName evidence="4">Adhesin domain-containing protein</fullName>
    </recommendedName>
</protein>
<reference evidence="2 3" key="1">
    <citation type="journal article" date="2019" name="Nat. Ecol. Evol.">
        <title>Megaphylogeny resolves global patterns of mushroom evolution.</title>
        <authorList>
            <person name="Varga T."/>
            <person name="Krizsan K."/>
            <person name="Foldi C."/>
            <person name="Dima B."/>
            <person name="Sanchez-Garcia M."/>
            <person name="Sanchez-Ramirez S."/>
            <person name="Szollosi G.J."/>
            <person name="Szarkandi J.G."/>
            <person name="Papp V."/>
            <person name="Albert L."/>
            <person name="Andreopoulos W."/>
            <person name="Angelini C."/>
            <person name="Antonin V."/>
            <person name="Barry K.W."/>
            <person name="Bougher N.L."/>
            <person name="Buchanan P."/>
            <person name="Buyck B."/>
            <person name="Bense V."/>
            <person name="Catcheside P."/>
            <person name="Chovatia M."/>
            <person name="Cooper J."/>
            <person name="Damon W."/>
            <person name="Desjardin D."/>
            <person name="Finy P."/>
            <person name="Geml J."/>
            <person name="Haridas S."/>
            <person name="Hughes K."/>
            <person name="Justo A."/>
            <person name="Karasinski D."/>
            <person name="Kautmanova I."/>
            <person name="Kiss B."/>
            <person name="Kocsube S."/>
            <person name="Kotiranta H."/>
            <person name="LaButti K.M."/>
            <person name="Lechner B.E."/>
            <person name="Liimatainen K."/>
            <person name="Lipzen A."/>
            <person name="Lukacs Z."/>
            <person name="Mihaltcheva S."/>
            <person name="Morgado L.N."/>
            <person name="Niskanen T."/>
            <person name="Noordeloos M.E."/>
            <person name="Ohm R.A."/>
            <person name="Ortiz-Santana B."/>
            <person name="Ovrebo C."/>
            <person name="Racz N."/>
            <person name="Riley R."/>
            <person name="Savchenko A."/>
            <person name="Shiryaev A."/>
            <person name="Soop K."/>
            <person name="Spirin V."/>
            <person name="Szebenyi C."/>
            <person name="Tomsovsky M."/>
            <person name="Tulloss R.E."/>
            <person name="Uehling J."/>
            <person name="Grigoriev I.V."/>
            <person name="Vagvolgyi C."/>
            <person name="Papp T."/>
            <person name="Martin F.M."/>
            <person name="Miettinen O."/>
            <person name="Hibbett D.S."/>
            <person name="Nagy L.G."/>
        </authorList>
    </citation>
    <scope>NUCLEOTIDE SEQUENCE [LARGE SCALE GENOMIC DNA]</scope>
    <source>
        <strain evidence="2 3">CBS 121175</strain>
    </source>
</reference>
<dbReference type="OrthoDB" id="2991206at2759"/>
<proteinExistence type="predicted"/>
<feature type="transmembrane region" description="Helical" evidence="1">
    <location>
        <begin position="66"/>
        <end position="94"/>
    </location>
</feature>